<evidence type="ECO:0000256" key="4">
    <source>
        <dbReference type="ARBA" id="ARBA00023270"/>
    </source>
</evidence>
<reference evidence="8 10" key="3">
    <citation type="submission" date="2019-07" db="EMBL/GenBank/DDBJ databases">
        <title>Whole genome shotgun sequence of Methylobacterium oxalidis NBRC 107715.</title>
        <authorList>
            <person name="Hosoyama A."/>
            <person name="Uohara A."/>
            <person name="Ohji S."/>
            <person name="Ichikawa N."/>
        </authorList>
    </citation>
    <scope>NUCLEOTIDE SEQUENCE [LARGE SCALE GENOMIC DNA]</scope>
    <source>
        <strain evidence="8 10">NBRC 107715</strain>
    </source>
</reference>
<keyword evidence="11" id="KW-1185">Reference proteome</keyword>
<evidence type="ECO:0000256" key="5">
    <source>
        <dbReference type="ARBA" id="ARBA00032523"/>
    </source>
</evidence>
<feature type="active site" description="Schiff-base intermediate with substrate" evidence="7">
    <location>
        <position position="43"/>
    </location>
</feature>
<reference evidence="9" key="4">
    <citation type="submission" date="2023-01" db="EMBL/GenBank/DDBJ databases">
        <title>Draft genome sequence of Methylobacterium oxalidis strain NBRC 107715.</title>
        <authorList>
            <person name="Sun Q."/>
            <person name="Mori K."/>
        </authorList>
    </citation>
    <scope>NUCLEOTIDE SEQUENCE</scope>
    <source>
        <strain evidence="9">NBRC 107715</strain>
    </source>
</reference>
<organism evidence="8 10">
    <name type="scientific">Methylobacterium oxalidis</name>
    <dbReference type="NCBI Taxonomy" id="944322"/>
    <lineage>
        <taxon>Bacteria</taxon>
        <taxon>Pseudomonadati</taxon>
        <taxon>Pseudomonadota</taxon>
        <taxon>Alphaproteobacteria</taxon>
        <taxon>Hyphomicrobiales</taxon>
        <taxon>Methylobacteriaceae</taxon>
        <taxon>Methylobacterium</taxon>
    </lineage>
</organism>
<dbReference type="EMBL" id="BJZU01000054">
    <property type="protein sequence ID" value="GEP04867.1"/>
    <property type="molecule type" value="Genomic_DNA"/>
</dbReference>
<dbReference type="EC" id="4.2.3.153" evidence="2"/>
<sequence length="245" mass="23937">MRPVPKPVPLASSAAAPRLLVSVRDAAEAALAAQAGADLVDAKDPDRGALGALPPEAVRAILAAVAGRAATSAVAGEPADAADLARRVAGLAATGADFLKVSVPPGLRAGPEALAAAASAAPGRLIAVLFAEDGIGPEDPARLAAAGFVGAMIDTAVKDGGRLGDRLAAPALAAFCAGCRAQGLLTGLAGSLRIEDIAALAAARPDYLGFRGGLCRGGERRAGLDPARLAAAVAALRASGRRDAA</sequence>
<evidence type="ECO:0000313" key="9">
    <source>
        <dbReference type="EMBL" id="GLS66998.1"/>
    </source>
</evidence>
<dbReference type="GO" id="GO:0016829">
    <property type="term" value="F:lyase activity"/>
    <property type="evidence" value="ECO:0007669"/>
    <property type="project" value="UniProtKB-KW"/>
</dbReference>
<reference evidence="11" key="2">
    <citation type="journal article" date="2019" name="Int. J. Syst. Evol. Microbiol.">
        <title>The Global Catalogue of Microorganisms (GCM) 10K type strain sequencing project: providing services to taxonomists for standard genome sequencing and annotation.</title>
        <authorList>
            <consortium name="The Broad Institute Genomics Platform"/>
            <consortium name="The Broad Institute Genome Sequencing Center for Infectious Disease"/>
            <person name="Wu L."/>
            <person name="Ma J."/>
        </authorList>
    </citation>
    <scope>NUCLEOTIDE SEQUENCE [LARGE SCALE GENOMIC DNA]</scope>
    <source>
        <strain evidence="11">NBRC 107715</strain>
    </source>
</reference>
<gene>
    <name evidence="9" type="ORF">GCM10007888_53810</name>
    <name evidence="8" type="ORF">MOX02_29050</name>
</gene>
<reference evidence="9" key="1">
    <citation type="journal article" date="2014" name="Int. J. Syst. Evol. Microbiol.">
        <title>Complete genome of a new Firmicutes species belonging to the dominant human colonic microbiota ('Ruminococcus bicirculans') reveals two chromosomes and a selective capacity to utilize plant glucans.</title>
        <authorList>
            <consortium name="NISC Comparative Sequencing Program"/>
            <person name="Wegmann U."/>
            <person name="Louis P."/>
            <person name="Goesmann A."/>
            <person name="Henrissat B."/>
            <person name="Duncan S.H."/>
            <person name="Flint H.J."/>
        </authorList>
    </citation>
    <scope>NUCLEOTIDE SEQUENCE</scope>
    <source>
        <strain evidence="9">NBRC 107715</strain>
    </source>
</reference>
<protein>
    <recommendedName>
        <fullName evidence="2">(5-formylfuran-3-yl)methyl phosphate synthase</fullName>
        <ecNumber evidence="2">4.2.3.153</ecNumber>
    </recommendedName>
    <alternativeName>
        <fullName evidence="5">4-(hydroxymethyl)-2-furancarboxaldehyde-phosphate synthase</fullName>
    </alternativeName>
</protein>
<dbReference type="PIRSF" id="PIRSF015957">
    <property type="entry name" value="UCP015957"/>
    <property type="match status" value="1"/>
</dbReference>
<dbReference type="Gene3D" id="3.20.20.140">
    <property type="entry name" value="Metal-dependent hydrolases"/>
    <property type="match status" value="1"/>
</dbReference>
<proteinExistence type="predicted"/>
<comment type="caution">
    <text evidence="8">The sequence shown here is derived from an EMBL/GenBank/DDBJ whole genome shotgun (WGS) entry which is preliminary data.</text>
</comment>
<keyword evidence="3" id="KW-0456">Lyase</keyword>
<evidence type="ECO:0000313" key="11">
    <source>
        <dbReference type="Proteomes" id="UP001156856"/>
    </source>
</evidence>
<evidence type="ECO:0000256" key="6">
    <source>
        <dbReference type="ARBA" id="ARBA00047628"/>
    </source>
</evidence>
<evidence type="ECO:0000313" key="10">
    <source>
        <dbReference type="Proteomes" id="UP000321960"/>
    </source>
</evidence>
<dbReference type="EMBL" id="BSPK01000109">
    <property type="protein sequence ID" value="GLS66998.1"/>
    <property type="molecule type" value="Genomic_DNA"/>
</dbReference>
<evidence type="ECO:0000256" key="3">
    <source>
        <dbReference type="ARBA" id="ARBA00023239"/>
    </source>
</evidence>
<feature type="active site" description="Proton acceptor" evidence="7">
    <location>
        <position position="100"/>
    </location>
</feature>
<evidence type="ECO:0000313" key="8">
    <source>
        <dbReference type="EMBL" id="GEP04867.1"/>
    </source>
</evidence>
<evidence type="ECO:0000256" key="2">
    <source>
        <dbReference type="ARBA" id="ARBA00012553"/>
    </source>
</evidence>
<name>A0A512J4E9_9HYPH</name>
<dbReference type="Pfam" id="PF04476">
    <property type="entry name" value="4HFCP_synth"/>
    <property type="match status" value="1"/>
</dbReference>
<dbReference type="AlphaFoldDB" id="A0A512J4E9"/>
<evidence type="ECO:0000256" key="1">
    <source>
        <dbReference type="ARBA" id="ARBA00003810"/>
    </source>
</evidence>
<comment type="function">
    <text evidence="1">Catalyzes the formation of 4-(hydroxymethyl)-2-furancarboxaldehyde phosphate (4-HFC-P) from two molecules of glyceraldehyde-3-P (GA-3-P).</text>
</comment>
<dbReference type="Proteomes" id="UP000321960">
    <property type="component" value="Unassembled WGS sequence"/>
</dbReference>
<dbReference type="Proteomes" id="UP001156856">
    <property type="component" value="Unassembled WGS sequence"/>
</dbReference>
<evidence type="ECO:0000256" key="7">
    <source>
        <dbReference type="PIRSR" id="PIRSR015957-1"/>
    </source>
</evidence>
<keyword evidence="4" id="KW-0704">Schiff base</keyword>
<comment type="catalytic activity">
    <reaction evidence="6">
        <text>2 D-glyceraldehyde 3-phosphate = 4-(hydroxymethyl)-2-furancarboxaldehyde phosphate + phosphate + 2 H2O</text>
        <dbReference type="Rhea" id="RHEA:43536"/>
        <dbReference type="ChEBI" id="CHEBI:15377"/>
        <dbReference type="ChEBI" id="CHEBI:43474"/>
        <dbReference type="ChEBI" id="CHEBI:59776"/>
        <dbReference type="ChEBI" id="CHEBI:83407"/>
        <dbReference type="EC" id="4.2.3.153"/>
    </reaction>
</comment>
<dbReference type="InterPro" id="IPR007565">
    <property type="entry name" value="4HFCP_synth"/>
</dbReference>
<accession>A0A512J4E9</accession>